<evidence type="ECO:0000313" key="1">
    <source>
        <dbReference type="EMBL" id="KAB8073107.1"/>
    </source>
</evidence>
<dbReference type="AlphaFoldDB" id="A0A5N5WZC5"/>
<name>A0A5N5WZC5_9EURO</name>
<protein>
    <submittedName>
        <fullName evidence="1">Uncharacterized protein</fullName>
    </submittedName>
</protein>
<dbReference type="Proteomes" id="UP000326565">
    <property type="component" value="Unassembled WGS sequence"/>
</dbReference>
<gene>
    <name evidence="1" type="ORF">BDV29DRAFT_176086</name>
</gene>
<accession>A0A5N5WZC5</accession>
<proteinExistence type="predicted"/>
<dbReference type="EMBL" id="ML732233">
    <property type="protein sequence ID" value="KAB8073107.1"/>
    <property type="molecule type" value="Genomic_DNA"/>
</dbReference>
<keyword evidence="2" id="KW-1185">Reference proteome</keyword>
<organism evidence="1 2">
    <name type="scientific">Aspergillus leporis</name>
    <dbReference type="NCBI Taxonomy" id="41062"/>
    <lineage>
        <taxon>Eukaryota</taxon>
        <taxon>Fungi</taxon>
        <taxon>Dikarya</taxon>
        <taxon>Ascomycota</taxon>
        <taxon>Pezizomycotina</taxon>
        <taxon>Eurotiomycetes</taxon>
        <taxon>Eurotiomycetidae</taxon>
        <taxon>Eurotiales</taxon>
        <taxon>Aspergillaceae</taxon>
        <taxon>Aspergillus</taxon>
        <taxon>Aspergillus subgen. Circumdati</taxon>
    </lineage>
</organism>
<sequence>MPRSGTSKRHRRAAFALPSTTPYCCCCCCCLSGLVIHPPLVARQIAHTISLHSRDFPYLPIMLTLLIWRRM</sequence>
<reference evidence="1 2" key="1">
    <citation type="submission" date="2019-04" db="EMBL/GenBank/DDBJ databases">
        <title>Friends and foes A comparative genomics study of 23 Aspergillus species from section Flavi.</title>
        <authorList>
            <consortium name="DOE Joint Genome Institute"/>
            <person name="Kjaerbolling I."/>
            <person name="Vesth T."/>
            <person name="Frisvad J.C."/>
            <person name="Nybo J.L."/>
            <person name="Theobald S."/>
            <person name="Kildgaard S."/>
            <person name="Isbrandt T."/>
            <person name="Kuo A."/>
            <person name="Sato A."/>
            <person name="Lyhne E.K."/>
            <person name="Kogle M.E."/>
            <person name="Wiebenga A."/>
            <person name="Kun R.S."/>
            <person name="Lubbers R.J."/>
            <person name="Makela M.R."/>
            <person name="Barry K."/>
            <person name="Chovatia M."/>
            <person name="Clum A."/>
            <person name="Daum C."/>
            <person name="Haridas S."/>
            <person name="He G."/>
            <person name="LaButti K."/>
            <person name="Lipzen A."/>
            <person name="Mondo S."/>
            <person name="Riley R."/>
            <person name="Salamov A."/>
            <person name="Simmons B.A."/>
            <person name="Magnuson J.K."/>
            <person name="Henrissat B."/>
            <person name="Mortensen U.H."/>
            <person name="Larsen T.O."/>
            <person name="Devries R.P."/>
            <person name="Grigoriev I.V."/>
            <person name="Machida M."/>
            <person name="Baker S.E."/>
            <person name="Andersen M.R."/>
        </authorList>
    </citation>
    <scope>NUCLEOTIDE SEQUENCE [LARGE SCALE GENOMIC DNA]</scope>
    <source>
        <strain evidence="1 2">CBS 151.66</strain>
    </source>
</reference>
<evidence type="ECO:0000313" key="2">
    <source>
        <dbReference type="Proteomes" id="UP000326565"/>
    </source>
</evidence>